<evidence type="ECO:0000313" key="2">
    <source>
        <dbReference type="Proteomes" id="UP000242715"/>
    </source>
</evidence>
<dbReference type="EMBL" id="DF973703">
    <property type="protein sequence ID" value="GAU38142.1"/>
    <property type="molecule type" value="Genomic_DNA"/>
</dbReference>
<protein>
    <recommendedName>
        <fullName evidence="3">Reverse transcriptase zinc-binding domain-containing protein</fullName>
    </recommendedName>
</protein>
<sequence length="65" mass="7837">MIWHTTLWCIWKARNSAIFTNSSFIPDVIVDDIKVLSWKWSLERVKMSPCMFYEWTRDPGNCLLR</sequence>
<evidence type="ECO:0008006" key="3">
    <source>
        <dbReference type="Google" id="ProtNLM"/>
    </source>
</evidence>
<name>A0A2Z6NNK8_TRISU</name>
<proteinExistence type="predicted"/>
<dbReference type="AlphaFoldDB" id="A0A2Z6NNK8"/>
<dbReference type="OrthoDB" id="1751782at2759"/>
<accession>A0A2Z6NNK8</accession>
<dbReference type="Proteomes" id="UP000242715">
    <property type="component" value="Unassembled WGS sequence"/>
</dbReference>
<organism evidence="1 2">
    <name type="scientific">Trifolium subterraneum</name>
    <name type="common">Subterranean clover</name>
    <dbReference type="NCBI Taxonomy" id="3900"/>
    <lineage>
        <taxon>Eukaryota</taxon>
        <taxon>Viridiplantae</taxon>
        <taxon>Streptophyta</taxon>
        <taxon>Embryophyta</taxon>
        <taxon>Tracheophyta</taxon>
        <taxon>Spermatophyta</taxon>
        <taxon>Magnoliopsida</taxon>
        <taxon>eudicotyledons</taxon>
        <taxon>Gunneridae</taxon>
        <taxon>Pentapetalae</taxon>
        <taxon>rosids</taxon>
        <taxon>fabids</taxon>
        <taxon>Fabales</taxon>
        <taxon>Fabaceae</taxon>
        <taxon>Papilionoideae</taxon>
        <taxon>50 kb inversion clade</taxon>
        <taxon>NPAAA clade</taxon>
        <taxon>Hologalegina</taxon>
        <taxon>IRL clade</taxon>
        <taxon>Trifolieae</taxon>
        <taxon>Trifolium</taxon>
    </lineage>
</organism>
<reference evidence="2" key="1">
    <citation type="journal article" date="2017" name="Front. Plant Sci.">
        <title>Climate Clever Clovers: New Paradigm to Reduce the Environmental Footprint of Ruminants by Breeding Low Methanogenic Forages Utilizing Haplotype Variation.</title>
        <authorList>
            <person name="Kaur P."/>
            <person name="Appels R."/>
            <person name="Bayer P.E."/>
            <person name="Keeble-Gagnere G."/>
            <person name="Wang J."/>
            <person name="Hirakawa H."/>
            <person name="Shirasawa K."/>
            <person name="Vercoe P."/>
            <person name="Stefanova K."/>
            <person name="Durmic Z."/>
            <person name="Nichols P."/>
            <person name="Revell C."/>
            <person name="Isobe S.N."/>
            <person name="Edwards D."/>
            <person name="Erskine W."/>
        </authorList>
    </citation>
    <scope>NUCLEOTIDE SEQUENCE [LARGE SCALE GENOMIC DNA]</scope>
    <source>
        <strain evidence="2">cv. Daliak</strain>
    </source>
</reference>
<evidence type="ECO:0000313" key="1">
    <source>
        <dbReference type="EMBL" id="GAU38142.1"/>
    </source>
</evidence>
<keyword evidence="2" id="KW-1185">Reference proteome</keyword>
<gene>
    <name evidence="1" type="ORF">TSUD_145190</name>
</gene>